<protein>
    <submittedName>
        <fullName evidence="1">Uncharacterized protein</fullName>
    </submittedName>
</protein>
<evidence type="ECO:0000313" key="2">
    <source>
        <dbReference type="Proteomes" id="UP000290904"/>
    </source>
</evidence>
<sequence length="298" mass="33413">MSCCTPPGLLLRALDRDADTLRHNENAELRAGAVEDVRAEQTVVVEVDVDLRGLTGGHQRHAVIRRDSVIRVRAGREMRLNRRPRRDVAEATPDQLAAHGVAETNLAADRQRVVVQLDAERLEVPGDVRGPREVLRRNDIRQDRLPLRQAREVGERGLGHAVETRVLRHEVGRLPLLQRLVPHERLAILRHEAAVVVGRAGDVRRRADRTLRCQQAQMEVRIERRTGRDHLVSDAGAAFLHRDGLGRDGDVRCLAGRPGRAGLHRDEVAARPHVDESADPPRLALVGLVERVLNRDQF</sequence>
<organism evidence="1 2">
    <name type="scientific">Mycobacterium phage Henu3</name>
    <dbReference type="NCBI Taxonomy" id="2492961"/>
    <lineage>
        <taxon>Viruses</taxon>
        <taxon>Duplodnaviria</taxon>
        <taxon>Heunggongvirae</taxon>
        <taxon>Uroviricota</taxon>
        <taxon>Caudoviricetes</taxon>
        <taxon>Weiservirinae</taxon>
        <taxon>Fionnbharthvirus</taxon>
        <taxon>Fionnbharthvirus henu3</taxon>
    </lineage>
</organism>
<dbReference type="EMBL" id="MK224497">
    <property type="protein sequence ID" value="QAU05008.1"/>
    <property type="molecule type" value="Genomic_DNA"/>
</dbReference>
<accession>A0A410T7R1</accession>
<proteinExistence type="predicted"/>
<reference evidence="1 2" key="1">
    <citation type="submission" date="2018-11" db="EMBL/GenBank/DDBJ databases">
        <authorList>
            <person name="Teng T."/>
        </authorList>
    </citation>
    <scope>NUCLEOTIDE SEQUENCE [LARGE SCALE GENOMIC DNA]</scope>
</reference>
<name>A0A410T7R1_9CAUD</name>
<dbReference type="Proteomes" id="UP000290904">
    <property type="component" value="Segment"/>
</dbReference>
<gene>
    <name evidence="1" type="ORF">Henu3_gp69</name>
</gene>
<evidence type="ECO:0000313" key="1">
    <source>
        <dbReference type="EMBL" id="QAU05008.1"/>
    </source>
</evidence>
<keyword evidence="2" id="KW-1185">Reference proteome</keyword>